<evidence type="ECO:0000259" key="1">
    <source>
        <dbReference type="PROSITE" id="PS50943"/>
    </source>
</evidence>
<dbReference type="CDD" id="cd00093">
    <property type="entry name" value="HTH_XRE"/>
    <property type="match status" value="1"/>
</dbReference>
<accession>A0ABU2H8M0</accession>
<dbReference type="RefSeq" id="WP_310912862.1">
    <property type="nucleotide sequence ID" value="NZ_JAVLVT010000005.1"/>
</dbReference>
<protein>
    <submittedName>
        <fullName evidence="2">Helix-turn-helix transcriptional regulator</fullName>
    </submittedName>
</protein>
<keyword evidence="3" id="KW-1185">Reference proteome</keyword>
<gene>
    <name evidence="2" type="ORF">RIF23_13625</name>
</gene>
<evidence type="ECO:0000313" key="3">
    <source>
        <dbReference type="Proteomes" id="UP001250214"/>
    </source>
</evidence>
<dbReference type="Proteomes" id="UP001250214">
    <property type="component" value="Unassembled WGS sequence"/>
</dbReference>
<evidence type="ECO:0000313" key="2">
    <source>
        <dbReference type="EMBL" id="MDS1271337.1"/>
    </source>
</evidence>
<dbReference type="Pfam" id="PF19054">
    <property type="entry name" value="DUF5753"/>
    <property type="match status" value="1"/>
</dbReference>
<sequence>MAYAGIRHRRLGSKLAELRKRAALKQTEVTEQLGWNQATLARYERGERVPKRAIMSELFALYDVSANEREEVMTLYRLAERPSWWYPYRDLLQPEYAALIDLEADAAEIRTFEILVPGLFQTPDYARHILQYGPQEISTEEVERRLELRMARQEILDQADRPRLLTIMDEGALGRAVGGRAVMHAQIDHLLQLSRQARTSIQVVPYTAGAHPGASGSFTLIDCAGTRVVYVDTMAGQLYLERSPEVTTCSHAFEQLLGFALNPNDSADLMRQYLKEYT</sequence>
<name>A0ABU2H8M0_9ACTN</name>
<dbReference type="InterPro" id="IPR043917">
    <property type="entry name" value="DUF5753"/>
</dbReference>
<proteinExistence type="predicted"/>
<dbReference type="PROSITE" id="PS50943">
    <property type="entry name" value="HTH_CROC1"/>
    <property type="match status" value="1"/>
</dbReference>
<feature type="domain" description="HTH cro/C1-type" evidence="1">
    <location>
        <begin position="15"/>
        <end position="69"/>
    </location>
</feature>
<dbReference type="InterPro" id="IPR001387">
    <property type="entry name" value="Cro/C1-type_HTH"/>
</dbReference>
<dbReference type="SUPFAM" id="SSF47413">
    <property type="entry name" value="lambda repressor-like DNA-binding domains"/>
    <property type="match status" value="1"/>
</dbReference>
<dbReference type="EMBL" id="JAVLVT010000005">
    <property type="protein sequence ID" value="MDS1271337.1"/>
    <property type="molecule type" value="Genomic_DNA"/>
</dbReference>
<dbReference type="SMART" id="SM00530">
    <property type="entry name" value="HTH_XRE"/>
    <property type="match status" value="1"/>
</dbReference>
<dbReference type="Pfam" id="PF13560">
    <property type="entry name" value="HTH_31"/>
    <property type="match status" value="1"/>
</dbReference>
<comment type="caution">
    <text evidence="2">The sequence shown here is derived from an EMBL/GenBank/DDBJ whole genome shotgun (WGS) entry which is preliminary data.</text>
</comment>
<dbReference type="InterPro" id="IPR010982">
    <property type="entry name" value="Lambda_DNA-bd_dom_sf"/>
</dbReference>
<dbReference type="Gene3D" id="1.10.260.40">
    <property type="entry name" value="lambda repressor-like DNA-binding domains"/>
    <property type="match status" value="1"/>
</dbReference>
<organism evidence="2 3">
    <name type="scientific">Lipingzhangella rawalii</name>
    <dbReference type="NCBI Taxonomy" id="2055835"/>
    <lineage>
        <taxon>Bacteria</taxon>
        <taxon>Bacillati</taxon>
        <taxon>Actinomycetota</taxon>
        <taxon>Actinomycetes</taxon>
        <taxon>Streptosporangiales</taxon>
        <taxon>Nocardiopsidaceae</taxon>
        <taxon>Lipingzhangella</taxon>
    </lineage>
</organism>
<reference evidence="3" key="1">
    <citation type="submission" date="2023-07" db="EMBL/GenBank/DDBJ databases">
        <title>Novel species in the genus Lipingzhangella isolated from Sambhar Salt Lake.</title>
        <authorList>
            <person name="Jiya N."/>
            <person name="Kajale S."/>
            <person name="Sharma A."/>
        </authorList>
    </citation>
    <scope>NUCLEOTIDE SEQUENCE [LARGE SCALE GENOMIC DNA]</scope>
    <source>
        <strain evidence="3">LS1_29</strain>
    </source>
</reference>